<dbReference type="InterPro" id="IPR003593">
    <property type="entry name" value="AAA+_ATPase"/>
</dbReference>
<dbReference type="InterPro" id="IPR027417">
    <property type="entry name" value="P-loop_NTPase"/>
</dbReference>
<dbReference type="SUPFAM" id="SSF52540">
    <property type="entry name" value="P-loop containing nucleoside triphosphate hydrolases"/>
    <property type="match status" value="2"/>
</dbReference>
<dbReference type="Pfam" id="PF00005">
    <property type="entry name" value="ABC_tran"/>
    <property type="match status" value="2"/>
</dbReference>
<feature type="compositionally biased region" description="Low complexity" evidence="3">
    <location>
        <begin position="507"/>
        <end position="527"/>
    </location>
</feature>
<proteinExistence type="predicted"/>
<keyword evidence="2 5" id="KW-0067">ATP-binding</keyword>
<keyword evidence="6" id="KW-1185">Reference proteome</keyword>
<evidence type="ECO:0000256" key="1">
    <source>
        <dbReference type="ARBA" id="ARBA00022741"/>
    </source>
</evidence>
<dbReference type="PANTHER" id="PTHR42855:SF1">
    <property type="entry name" value="ABC TRANSPORTER DOMAIN-CONTAINING PROTEIN"/>
    <property type="match status" value="1"/>
</dbReference>
<dbReference type="InterPro" id="IPR051309">
    <property type="entry name" value="ABCF_ATPase"/>
</dbReference>
<name>A0A895YJS9_9ACTN</name>
<dbReference type="Proteomes" id="UP000662857">
    <property type="component" value="Chromosome"/>
</dbReference>
<dbReference type="PANTHER" id="PTHR42855">
    <property type="entry name" value="ABC TRANSPORTER ATP-BINDING SUBUNIT"/>
    <property type="match status" value="1"/>
</dbReference>
<dbReference type="SMART" id="SM00382">
    <property type="entry name" value="AAA"/>
    <property type="match status" value="2"/>
</dbReference>
<dbReference type="PROSITE" id="PS00211">
    <property type="entry name" value="ABC_TRANSPORTER_1"/>
    <property type="match status" value="2"/>
</dbReference>
<dbReference type="GO" id="GO:0005524">
    <property type="term" value="F:ATP binding"/>
    <property type="evidence" value="ECO:0007669"/>
    <property type="project" value="UniProtKB-KW"/>
</dbReference>
<dbReference type="Gene3D" id="3.40.50.300">
    <property type="entry name" value="P-loop containing nucleotide triphosphate hydrolases"/>
    <property type="match status" value="2"/>
</dbReference>
<dbReference type="InterPro" id="IPR032781">
    <property type="entry name" value="ABC_tran_Xtn"/>
</dbReference>
<dbReference type="EMBL" id="CP070499">
    <property type="protein sequence ID" value="QSB16265.1"/>
    <property type="molecule type" value="Genomic_DNA"/>
</dbReference>
<keyword evidence="1" id="KW-0547">Nucleotide-binding</keyword>
<feature type="domain" description="ABC transporter" evidence="4">
    <location>
        <begin position="289"/>
        <end position="511"/>
    </location>
</feature>
<evidence type="ECO:0000313" key="5">
    <source>
        <dbReference type="EMBL" id="QSB16265.1"/>
    </source>
</evidence>
<dbReference type="InterPro" id="IPR003439">
    <property type="entry name" value="ABC_transporter-like_ATP-bd"/>
</dbReference>
<feature type="region of interest" description="Disordered" evidence="3">
    <location>
        <begin position="507"/>
        <end position="532"/>
    </location>
</feature>
<sequence>MANLINLDRVSKGYDAAGELLTEVSIGLDDTDRVGVVGRNGAGKSTLLRLLTRADEPDAGRVTHRRGLRVASLPQTLDLAGEATVGEVVLGTGWLAAGFDAEHEWAGDAEVRTILAGLGMPELGLDAPVGRMSGGERRRVALAALLVRATDVLVLDEPTNHLDVAGVDWLAAHLLGRRGALVVVTHDRWFLDTVCAKTWEVTDGTVHSYEGGYAAWTLARAERQRRAAATEARRQNLLRKEIAWLRRGPPARTSKPKFRIEAANALIADVPPPRDEVSLRRLATARLGKQVYDLTSVALHAGPRPILTDLTWQVGPGDRVAIVGANGAGKTTLLRLLAGVQPPTSGQLRVGSTVQPAYLSQELTELPSDQRTLTAVEQVARRVTLGDRELTASQLAEMFGFSGDRLWTPVADLSGGERRRLQLLRLLAGEPNVLLLDEPTNDLDTDTLAALEDLLDSWPGTMVVASHDRYLVERVADTVYGMFGDGRLVHLPGGVDEFLAAGAAGSTAPAAAGGAGQPSPAAPSRPATQERAARKELTRLERQLSKLERRESELHEQLATHATDYAKLSDLDQQLREVREQRTATEEAWLTLADQLPSS</sequence>
<evidence type="ECO:0000313" key="6">
    <source>
        <dbReference type="Proteomes" id="UP000662857"/>
    </source>
</evidence>
<dbReference type="InterPro" id="IPR017871">
    <property type="entry name" value="ABC_transporter-like_CS"/>
</dbReference>
<dbReference type="GO" id="GO:0003677">
    <property type="term" value="F:DNA binding"/>
    <property type="evidence" value="ECO:0007669"/>
    <property type="project" value="InterPro"/>
</dbReference>
<reference evidence="5" key="1">
    <citation type="submission" date="2021-02" db="EMBL/GenBank/DDBJ databases">
        <title>Natrosporangium hydrolyticum gen. nov., sp. nov, a haloalkaliphilic actinobacterium from a soda solonchak soil.</title>
        <authorList>
            <person name="Sorokin D.Y."/>
            <person name="Khijniak T.V."/>
            <person name="Zakharycheva A.P."/>
            <person name="Boueva O.V."/>
            <person name="Ariskina E.V."/>
            <person name="Hahnke R.L."/>
            <person name="Bunk B."/>
            <person name="Sproer C."/>
            <person name="Schumann P."/>
            <person name="Evtushenko L.I."/>
            <person name="Kublanov I.V."/>
        </authorList>
    </citation>
    <scope>NUCLEOTIDE SEQUENCE</scope>
    <source>
        <strain evidence="5">DSM 106523</strain>
    </source>
</reference>
<dbReference type="Pfam" id="PF12848">
    <property type="entry name" value="ABC_tran_Xtn"/>
    <property type="match status" value="1"/>
</dbReference>
<dbReference type="GO" id="GO:0016887">
    <property type="term" value="F:ATP hydrolysis activity"/>
    <property type="evidence" value="ECO:0007669"/>
    <property type="project" value="InterPro"/>
</dbReference>
<dbReference type="RefSeq" id="WP_239678468.1">
    <property type="nucleotide sequence ID" value="NZ_CP070499.1"/>
</dbReference>
<dbReference type="KEGG" id="nhy:JQS43_08215"/>
<dbReference type="AlphaFoldDB" id="A0A895YJS9"/>
<dbReference type="PROSITE" id="PS50893">
    <property type="entry name" value="ABC_TRANSPORTER_2"/>
    <property type="match status" value="2"/>
</dbReference>
<protein>
    <submittedName>
        <fullName evidence="5">ABC-F family ATP-binding cassette domain-containing protein</fullName>
    </submittedName>
</protein>
<accession>A0A895YJS9</accession>
<evidence type="ECO:0000256" key="3">
    <source>
        <dbReference type="SAM" id="MobiDB-lite"/>
    </source>
</evidence>
<gene>
    <name evidence="5" type="ORF">JQS43_08215</name>
</gene>
<evidence type="ECO:0000259" key="4">
    <source>
        <dbReference type="PROSITE" id="PS50893"/>
    </source>
</evidence>
<evidence type="ECO:0000256" key="2">
    <source>
        <dbReference type="ARBA" id="ARBA00022840"/>
    </source>
</evidence>
<organism evidence="5 6">
    <name type="scientific">Natronosporangium hydrolyticum</name>
    <dbReference type="NCBI Taxonomy" id="2811111"/>
    <lineage>
        <taxon>Bacteria</taxon>
        <taxon>Bacillati</taxon>
        <taxon>Actinomycetota</taxon>
        <taxon>Actinomycetes</taxon>
        <taxon>Micromonosporales</taxon>
        <taxon>Micromonosporaceae</taxon>
        <taxon>Natronosporangium</taxon>
    </lineage>
</organism>
<feature type="domain" description="ABC transporter" evidence="4">
    <location>
        <begin position="5"/>
        <end position="228"/>
    </location>
</feature>
<dbReference type="CDD" id="cd03221">
    <property type="entry name" value="ABCF_EF-3"/>
    <property type="match status" value="2"/>
</dbReference>